<dbReference type="RefSeq" id="WP_087033369.1">
    <property type="nucleotide sequence ID" value="NZ_FJNE01000005.1"/>
</dbReference>
<gene>
    <name evidence="5" type="primary">sepF</name>
    <name evidence="7" type="ORF">Tpal_1796</name>
</gene>
<comment type="subunit">
    <text evidence="5">Homodimer. Interacts with FtsZ.</text>
</comment>
<comment type="function">
    <text evidence="4 5">Cell division protein that is part of the divisome complex and is recruited early to the Z-ring. Probably stimulates Z-ring formation, perhaps through the cross-linking of FtsZ protofilaments. Its function overlaps with FtsA.</text>
</comment>
<dbReference type="Gene3D" id="3.30.110.150">
    <property type="entry name" value="SepF-like protein"/>
    <property type="match status" value="1"/>
</dbReference>
<dbReference type="GO" id="GO:0043093">
    <property type="term" value="P:FtsZ-dependent cytokinesis"/>
    <property type="evidence" value="ECO:0007669"/>
    <property type="project" value="UniProtKB-UniRule"/>
</dbReference>
<dbReference type="GO" id="GO:0005737">
    <property type="term" value="C:cytoplasm"/>
    <property type="evidence" value="ECO:0007669"/>
    <property type="project" value="UniProtKB-SubCell"/>
</dbReference>
<evidence type="ECO:0000256" key="6">
    <source>
        <dbReference type="SAM" id="MobiDB-lite"/>
    </source>
</evidence>
<dbReference type="InterPro" id="IPR023052">
    <property type="entry name" value="Cell_div_SepF"/>
</dbReference>
<evidence type="ECO:0000256" key="4">
    <source>
        <dbReference type="ARBA" id="ARBA00044936"/>
    </source>
</evidence>
<comment type="similarity">
    <text evidence="5">Belongs to the SepF family.</text>
</comment>
<feature type="region of interest" description="Disordered" evidence="6">
    <location>
        <begin position="26"/>
        <end position="61"/>
    </location>
</feature>
<keyword evidence="3 5" id="KW-0131">Cell cycle</keyword>
<dbReference type="STRING" id="140314.SAMN04488076_10936"/>
<evidence type="ECO:0000256" key="5">
    <source>
        <dbReference type="HAMAP-Rule" id="MF_01197"/>
    </source>
</evidence>
<dbReference type="HAMAP" id="MF_01197">
    <property type="entry name" value="SepF"/>
    <property type="match status" value="1"/>
</dbReference>
<evidence type="ECO:0000313" key="8">
    <source>
        <dbReference type="Proteomes" id="UP000242754"/>
    </source>
</evidence>
<organism evidence="7 8">
    <name type="scientific">Trichococcus palustris</name>
    <dbReference type="NCBI Taxonomy" id="140314"/>
    <lineage>
        <taxon>Bacteria</taxon>
        <taxon>Bacillati</taxon>
        <taxon>Bacillota</taxon>
        <taxon>Bacilli</taxon>
        <taxon>Lactobacillales</taxon>
        <taxon>Carnobacteriaceae</taxon>
        <taxon>Trichococcus</taxon>
    </lineage>
</organism>
<dbReference type="PANTHER" id="PTHR35798:SF1">
    <property type="entry name" value="CELL DIVISION PROTEIN SEPF"/>
    <property type="match status" value="1"/>
</dbReference>
<proteinExistence type="inferred from homology"/>
<dbReference type="PANTHER" id="PTHR35798">
    <property type="entry name" value="CELL DIVISION PROTEIN SEPF"/>
    <property type="match status" value="1"/>
</dbReference>
<comment type="subcellular location">
    <subcellularLocation>
        <location evidence="5">Cytoplasm</location>
    </subcellularLocation>
    <text evidence="5">Localizes to the division site, in a FtsZ-dependent manner.</text>
</comment>
<keyword evidence="2 5" id="KW-0717">Septation</keyword>
<protein>
    <recommendedName>
        <fullName evidence="5">Cell division protein SepF</fullName>
    </recommendedName>
</protein>
<evidence type="ECO:0000256" key="3">
    <source>
        <dbReference type="ARBA" id="ARBA00023306"/>
    </source>
</evidence>
<evidence type="ECO:0000256" key="1">
    <source>
        <dbReference type="ARBA" id="ARBA00022618"/>
    </source>
</evidence>
<keyword evidence="1 5" id="KW-0132">Cell division</keyword>
<reference evidence="7 8" key="1">
    <citation type="submission" date="2016-02" db="EMBL/GenBank/DDBJ databases">
        <authorList>
            <person name="Wen L."/>
            <person name="He K."/>
            <person name="Yang H."/>
        </authorList>
    </citation>
    <scope>NUCLEOTIDE SEQUENCE [LARGE SCALE GENOMIC DNA]</scope>
    <source>
        <strain evidence="7">Trichococcus palustris</strain>
    </source>
</reference>
<sequence length="162" mass="18600">MGPKDLYRKFFGFDEEDENEADAYYDSYEQEGPVSPTRYDQPSKEDVPSYRSNVKRSTKAKVIPMNQQSKTEKASIHVIEPRVYSEVEQIADYLLKNQSVLLNFKRIDSEQAKRIVDFLTGTVYAIGGDIQRVGDEIFLCTPSSVDVEGMLSETMEEERSLY</sequence>
<dbReference type="GO" id="GO:0000917">
    <property type="term" value="P:division septum assembly"/>
    <property type="evidence" value="ECO:0007669"/>
    <property type="project" value="UniProtKB-KW"/>
</dbReference>
<dbReference type="Proteomes" id="UP000242754">
    <property type="component" value="Unassembled WGS sequence"/>
</dbReference>
<accession>A0A143YN49</accession>
<evidence type="ECO:0000256" key="2">
    <source>
        <dbReference type="ARBA" id="ARBA00023210"/>
    </source>
</evidence>
<keyword evidence="5" id="KW-0963">Cytoplasm</keyword>
<dbReference type="InterPro" id="IPR007561">
    <property type="entry name" value="Cell_div_SepF/SepF-rel"/>
</dbReference>
<dbReference type="OrthoDB" id="9815206at2"/>
<dbReference type="Pfam" id="PF04472">
    <property type="entry name" value="SepF"/>
    <property type="match status" value="1"/>
</dbReference>
<name>A0A143YN49_9LACT</name>
<keyword evidence="8" id="KW-1185">Reference proteome</keyword>
<evidence type="ECO:0000313" key="7">
    <source>
        <dbReference type="EMBL" id="CZQ94784.1"/>
    </source>
</evidence>
<dbReference type="AlphaFoldDB" id="A0A143YN49"/>
<dbReference type="InterPro" id="IPR038594">
    <property type="entry name" value="SepF-like_sf"/>
</dbReference>
<dbReference type="EMBL" id="FJNE01000005">
    <property type="protein sequence ID" value="CZQ94784.1"/>
    <property type="molecule type" value="Genomic_DNA"/>
</dbReference>